<name>A0A0G3I342_LIBAF</name>
<dbReference type="EMBL" id="CP004021">
    <property type="protein sequence ID" value="AKK20304.1"/>
    <property type="molecule type" value="Genomic_DNA"/>
</dbReference>
<dbReference type="SMART" id="SM00967">
    <property type="entry name" value="SpoU_sub_bind"/>
    <property type="match status" value="1"/>
</dbReference>
<dbReference type="InterPro" id="IPR029064">
    <property type="entry name" value="Ribosomal_eL30-like_sf"/>
</dbReference>
<dbReference type="GO" id="GO:0032259">
    <property type="term" value="P:methylation"/>
    <property type="evidence" value="ECO:0007669"/>
    <property type="project" value="UniProtKB-KW"/>
</dbReference>
<dbReference type="GO" id="GO:0003723">
    <property type="term" value="F:RNA binding"/>
    <property type="evidence" value="ECO:0007669"/>
    <property type="project" value="InterPro"/>
</dbReference>
<dbReference type="Pfam" id="PF08032">
    <property type="entry name" value="SpoU_sub_bind"/>
    <property type="match status" value="1"/>
</dbReference>
<dbReference type="SUPFAM" id="SSF75217">
    <property type="entry name" value="alpha/beta knot"/>
    <property type="match status" value="1"/>
</dbReference>
<evidence type="ECO:0000256" key="2">
    <source>
        <dbReference type="ARBA" id="ARBA00022679"/>
    </source>
</evidence>
<proteinExistence type="predicted"/>
<dbReference type="Gene3D" id="3.40.1280.10">
    <property type="match status" value="1"/>
</dbReference>
<organism evidence="4 5">
    <name type="scientific">Candidatus Liberibacter africanus PTSAPSY</name>
    <dbReference type="NCBI Taxonomy" id="1277257"/>
    <lineage>
        <taxon>Bacteria</taxon>
        <taxon>Pseudomonadati</taxon>
        <taxon>Pseudomonadota</taxon>
        <taxon>Alphaproteobacteria</taxon>
        <taxon>Hyphomicrobiales</taxon>
        <taxon>Rhizobiaceae</taxon>
        <taxon>Liberibacter</taxon>
    </lineage>
</organism>
<dbReference type="InterPro" id="IPR004441">
    <property type="entry name" value="rRNA_MeTrfase_TrmH"/>
</dbReference>
<reference evidence="4 5" key="1">
    <citation type="journal article" date="2015" name="Genome Announc.">
        <title>Complete Genome Sequence of 'Candidatus Liberibacter africanus,' a Bacterium Associated with Citrus Huanglongbing.</title>
        <authorList>
            <person name="Lin H."/>
            <person name="Pietersen G."/>
            <person name="Han C."/>
            <person name="Read D.A."/>
            <person name="Lou B."/>
            <person name="Gupta G."/>
            <person name="Civerolo E.L."/>
        </authorList>
    </citation>
    <scope>NUCLEOTIDE SEQUENCE [LARGE SCALE GENOMIC DNA]</scope>
    <source>
        <strain evidence="4 5">PTSAPSY</strain>
    </source>
</reference>
<keyword evidence="1 4" id="KW-0489">Methyltransferase</keyword>
<sequence>MHLISKKNFAKTFSPKDSHYAKLRRNYRDRKKMHSSNKKDQHTSQKDTLFLYGIHTVSAAINNPKREIFQLLATENALARLDWDKSLSHSFPIKTVLPKTIDQFVGKEAAHQGVALETAYLPSPTLDTIQNNQLIIILDHVKDPHNVGAILRSSVAFGCSAVITTKLHSPPESAVLAKSASGAFEHIPYIRIGNITDALQKIHSWGFQTIGLSSNSPQPLEQEIKNEKIALILGSEGKGLRQKTQETVNSMAHLHMPGTIKSLNVSNAAAVSLYITQKYLSQ</sequence>
<dbReference type="SUPFAM" id="SSF55315">
    <property type="entry name" value="L30e-like"/>
    <property type="match status" value="1"/>
</dbReference>
<dbReference type="InterPro" id="IPR029028">
    <property type="entry name" value="Alpha/beta_knot_MTases"/>
</dbReference>
<dbReference type="PANTHER" id="PTHR46429:SF1">
    <property type="entry name" value="23S RRNA (GUANOSINE-2'-O-)-METHYLTRANSFERASE RLMB"/>
    <property type="match status" value="1"/>
</dbReference>
<dbReference type="InterPro" id="IPR029026">
    <property type="entry name" value="tRNA_m1G_MTases_N"/>
</dbReference>
<keyword evidence="2 4" id="KW-0808">Transferase</keyword>
<dbReference type="GO" id="GO:0006396">
    <property type="term" value="P:RNA processing"/>
    <property type="evidence" value="ECO:0007669"/>
    <property type="project" value="InterPro"/>
</dbReference>
<dbReference type="InterPro" id="IPR013123">
    <property type="entry name" value="SpoU_subst-bd"/>
</dbReference>
<evidence type="ECO:0000256" key="1">
    <source>
        <dbReference type="ARBA" id="ARBA00022603"/>
    </source>
</evidence>
<dbReference type="CDD" id="cd18103">
    <property type="entry name" value="SpoU-like_RlmB"/>
    <property type="match status" value="1"/>
</dbReference>
<protein>
    <submittedName>
        <fullName evidence="4">tRNA/rRNA methyltransferase protein</fullName>
    </submittedName>
</protein>
<accession>A0A0G3I342</accession>
<dbReference type="AlphaFoldDB" id="A0A0G3I342"/>
<evidence type="ECO:0000259" key="3">
    <source>
        <dbReference type="SMART" id="SM00967"/>
    </source>
</evidence>
<dbReference type="RefSeq" id="WP_047264309.1">
    <property type="nucleotide sequence ID" value="NZ_CP004021.1"/>
</dbReference>
<dbReference type="OrthoDB" id="9785673at2"/>
<dbReference type="Pfam" id="PF00588">
    <property type="entry name" value="SpoU_methylase"/>
    <property type="match status" value="1"/>
</dbReference>
<dbReference type="InterPro" id="IPR001537">
    <property type="entry name" value="SpoU_MeTrfase"/>
</dbReference>
<evidence type="ECO:0000313" key="4">
    <source>
        <dbReference type="EMBL" id="AKK20304.1"/>
    </source>
</evidence>
<dbReference type="GO" id="GO:0008173">
    <property type="term" value="F:RNA methyltransferase activity"/>
    <property type="evidence" value="ECO:0007669"/>
    <property type="project" value="InterPro"/>
</dbReference>
<dbReference type="Gene3D" id="3.30.1330.30">
    <property type="match status" value="1"/>
</dbReference>
<dbReference type="STRING" id="1277257.G293_03380"/>
<evidence type="ECO:0000313" key="5">
    <source>
        <dbReference type="Proteomes" id="UP000035503"/>
    </source>
</evidence>
<keyword evidence="5" id="KW-1185">Reference proteome</keyword>
<feature type="domain" description="RNA 2-O ribose methyltransferase substrate binding" evidence="3">
    <location>
        <begin position="50"/>
        <end position="124"/>
    </location>
</feature>
<dbReference type="PATRIC" id="fig|1277257.4.peg.726"/>
<dbReference type="PANTHER" id="PTHR46429">
    <property type="entry name" value="23S RRNA (GUANOSINE-2'-O-)-METHYLTRANSFERASE RLMB"/>
    <property type="match status" value="1"/>
</dbReference>
<gene>
    <name evidence="4" type="ORF">G293_03380</name>
</gene>
<dbReference type="Proteomes" id="UP000035503">
    <property type="component" value="Chromosome"/>
</dbReference>
<dbReference type="KEGG" id="lau:G293_03380"/>
<dbReference type="GO" id="GO:0005829">
    <property type="term" value="C:cytosol"/>
    <property type="evidence" value="ECO:0007669"/>
    <property type="project" value="TreeGrafter"/>
</dbReference>